<evidence type="ECO:0000256" key="6">
    <source>
        <dbReference type="ARBA" id="ARBA00022982"/>
    </source>
</evidence>
<keyword evidence="7 8" id="KW-0408">Iron</keyword>
<dbReference type="PROSITE" id="PS51007">
    <property type="entry name" value="CYTC"/>
    <property type="match status" value="1"/>
</dbReference>
<comment type="cofactor">
    <cofactor evidence="1">
        <name>heme c</name>
        <dbReference type="ChEBI" id="CHEBI:61717"/>
    </cofactor>
</comment>
<dbReference type="InterPro" id="IPR009056">
    <property type="entry name" value="Cyt_c-like_dom"/>
</dbReference>
<dbReference type="SUPFAM" id="SSF46626">
    <property type="entry name" value="Cytochrome c"/>
    <property type="match status" value="1"/>
</dbReference>
<evidence type="ECO:0000256" key="5">
    <source>
        <dbReference type="ARBA" id="ARBA00022723"/>
    </source>
</evidence>
<dbReference type="RefSeq" id="WP_068341235.1">
    <property type="nucleotide sequence ID" value="NZ_LQBP01000020.1"/>
</dbReference>
<evidence type="ECO:0000256" key="8">
    <source>
        <dbReference type="PROSITE-ProRule" id="PRU00433"/>
    </source>
</evidence>
<evidence type="ECO:0000256" key="2">
    <source>
        <dbReference type="ARBA" id="ARBA00022448"/>
    </source>
</evidence>
<dbReference type="PANTHER" id="PTHR35008">
    <property type="entry name" value="BLL4482 PROTEIN-RELATED"/>
    <property type="match status" value="1"/>
</dbReference>
<gene>
    <name evidence="10" type="ORF">AVO44_20245</name>
</gene>
<keyword evidence="2" id="KW-0813">Transport</keyword>
<evidence type="ECO:0000313" key="11">
    <source>
        <dbReference type="Proteomes" id="UP000053690"/>
    </source>
</evidence>
<dbReference type="InterPro" id="IPR036909">
    <property type="entry name" value="Cyt_c-like_dom_sf"/>
</dbReference>
<keyword evidence="5 8" id="KW-0479">Metal-binding</keyword>
<reference evidence="11" key="1">
    <citation type="submission" date="2015-12" db="EMBL/GenBank/DDBJ databases">
        <authorList>
            <person name="Zhang G."/>
            <person name="Stingl U."/>
        </authorList>
    </citation>
    <scope>NUCLEOTIDE SEQUENCE [LARGE SCALE GENOMIC DNA]</scope>
    <source>
        <strain evidence="11">ZGT108</strain>
    </source>
</reference>
<dbReference type="GO" id="GO:0005506">
    <property type="term" value="F:iron ion binding"/>
    <property type="evidence" value="ECO:0007669"/>
    <property type="project" value="InterPro"/>
</dbReference>
<dbReference type="OrthoDB" id="9811281at2"/>
<organism evidence="10 11">
    <name type="scientific">Ruegeria profundi</name>
    <dbReference type="NCBI Taxonomy" id="1685378"/>
    <lineage>
        <taxon>Bacteria</taxon>
        <taxon>Pseudomonadati</taxon>
        <taxon>Pseudomonadota</taxon>
        <taxon>Alphaproteobacteria</taxon>
        <taxon>Rhodobacterales</taxon>
        <taxon>Roseobacteraceae</taxon>
        <taxon>Ruegeria</taxon>
    </lineage>
</organism>
<keyword evidence="3 8" id="KW-0349">Heme</keyword>
<keyword evidence="6" id="KW-0249">Electron transport</keyword>
<dbReference type="InterPro" id="IPR008168">
    <property type="entry name" value="Cyt_C_IC"/>
</dbReference>
<keyword evidence="4" id="KW-0679">Respiratory chain</keyword>
<evidence type="ECO:0000256" key="7">
    <source>
        <dbReference type="ARBA" id="ARBA00023004"/>
    </source>
</evidence>
<dbReference type="GO" id="GO:0009055">
    <property type="term" value="F:electron transfer activity"/>
    <property type="evidence" value="ECO:0007669"/>
    <property type="project" value="InterPro"/>
</dbReference>
<dbReference type="GO" id="GO:0020037">
    <property type="term" value="F:heme binding"/>
    <property type="evidence" value="ECO:0007669"/>
    <property type="project" value="InterPro"/>
</dbReference>
<dbReference type="PRINTS" id="PR00605">
    <property type="entry name" value="CYTCHROMECIC"/>
</dbReference>
<dbReference type="PANTHER" id="PTHR35008:SF4">
    <property type="entry name" value="BLL4482 PROTEIN"/>
    <property type="match status" value="1"/>
</dbReference>
<evidence type="ECO:0000259" key="9">
    <source>
        <dbReference type="PROSITE" id="PS51007"/>
    </source>
</evidence>
<dbReference type="EMBL" id="LQBP01000020">
    <property type="protein sequence ID" value="KUJ73135.1"/>
    <property type="molecule type" value="Genomic_DNA"/>
</dbReference>
<dbReference type="Proteomes" id="UP000053690">
    <property type="component" value="Unassembled WGS sequence"/>
</dbReference>
<accession>A0A0X3TBF6</accession>
<feature type="domain" description="Cytochrome c" evidence="9">
    <location>
        <begin position="40"/>
        <end position="139"/>
    </location>
</feature>
<dbReference type="Pfam" id="PF00034">
    <property type="entry name" value="Cytochrom_C"/>
    <property type="match status" value="1"/>
</dbReference>
<dbReference type="Gene3D" id="1.10.760.10">
    <property type="entry name" value="Cytochrome c-like domain"/>
    <property type="match status" value="1"/>
</dbReference>
<comment type="caution">
    <text evidence="10">The sequence shown here is derived from an EMBL/GenBank/DDBJ whole genome shotgun (WGS) entry which is preliminary data.</text>
</comment>
<keyword evidence="11" id="KW-1185">Reference proteome</keyword>
<evidence type="ECO:0000256" key="1">
    <source>
        <dbReference type="ARBA" id="ARBA00001926"/>
    </source>
</evidence>
<evidence type="ECO:0000256" key="3">
    <source>
        <dbReference type="ARBA" id="ARBA00022617"/>
    </source>
</evidence>
<evidence type="ECO:0000313" key="10">
    <source>
        <dbReference type="EMBL" id="KUJ73135.1"/>
    </source>
</evidence>
<protein>
    <submittedName>
        <fullName evidence="10">Cytochrome C</fullName>
    </submittedName>
</protein>
<dbReference type="InterPro" id="IPR051459">
    <property type="entry name" value="Cytochrome_c-type_DH"/>
</dbReference>
<name>A0A0X3TBF6_9RHOB</name>
<dbReference type="STRING" id="1685378.AVO44_20245"/>
<sequence>MSVKRALISGAVFLIGAALVYFATGLSNAGGVVLKPNDASVVSHGAEVYEQNCASCHGSNLEGEEGWQGLDEDGRLRAPPHDATGHTWHHDGELLFRLTKYGPAEVIGDPSYATNMPAYEGILSDDEIIAVLSYIKSTWPPHIRARHDEMEERR</sequence>
<evidence type="ECO:0000256" key="4">
    <source>
        <dbReference type="ARBA" id="ARBA00022660"/>
    </source>
</evidence>
<proteinExistence type="predicted"/>
<dbReference type="AlphaFoldDB" id="A0A0X3TBF6"/>